<evidence type="ECO:0000313" key="2">
    <source>
        <dbReference type="EMBL" id="RDW84186.1"/>
    </source>
</evidence>
<keyword evidence="3" id="KW-1185">Reference proteome</keyword>
<gene>
    <name evidence="2" type="ORF">DSM5745_04512</name>
</gene>
<evidence type="ECO:0000313" key="3">
    <source>
        <dbReference type="Proteomes" id="UP000256690"/>
    </source>
</evidence>
<dbReference type="EMBL" id="PVWQ01000004">
    <property type="protein sequence ID" value="RDW84186.1"/>
    <property type="molecule type" value="Genomic_DNA"/>
</dbReference>
<dbReference type="GeneID" id="38114882"/>
<feature type="region of interest" description="Disordered" evidence="1">
    <location>
        <begin position="1"/>
        <end position="25"/>
    </location>
</feature>
<accession>A0A3D8SCW8</accession>
<evidence type="ECO:0000256" key="1">
    <source>
        <dbReference type="SAM" id="MobiDB-lite"/>
    </source>
</evidence>
<dbReference type="Proteomes" id="UP000256690">
    <property type="component" value="Unassembled WGS sequence"/>
</dbReference>
<dbReference type="RefSeq" id="XP_026605524.1">
    <property type="nucleotide sequence ID" value="XM_026746528.1"/>
</dbReference>
<sequence>MFDMVTVTQKRIPHAHPETDQQRPFPDVQFQTLSPARPETYLNHMTIQEGDISFLPWDKKANVVQDLQQPLEALPWNPRPVASFSISLPTVDAIETIERDNLPLGLDSVKGRQALQNMKGAASLTLNFSVEAACEDLFDFAALGFEAVGGANREPVRILPIPPDCYGVRVHLEGVMSAVDNECLELTANLLREGEKDTGNMGAPAILIVIVESYVGRLLICRFNIASESSPLARKADSLMRLRNLEALRELGHISSKADWIATKWYGTAYKLSLSWLSGVQAG</sequence>
<organism evidence="2 3">
    <name type="scientific">Aspergillus mulundensis</name>
    <dbReference type="NCBI Taxonomy" id="1810919"/>
    <lineage>
        <taxon>Eukaryota</taxon>
        <taxon>Fungi</taxon>
        <taxon>Dikarya</taxon>
        <taxon>Ascomycota</taxon>
        <taxon>Pezizomycotina</taxon>
        <taxon>Eurotiomycetes</taxon>
        <taxon>Eurotiomycetidae</taxon>
        <taxon>Eurotiales</taxon>
        <taxon>Aspergillaceae</taxon>
        <taxon>Aspergillus</taxon>
        <taxon>Aspergillus subgen. Nidulantes</taxon>
    </lineage>
</organism>
<proteinExistence type="predicted"/>
<protein>
    <submittedName>
        <fullName evidence="2">Uncharacterized protein</fullName>
    </submittedName>
</protein>
<reference evidence="2 3" key="1">
    <citation type="journal article" date="2018" name="IMA Fungus">
        <title>IMA Genome-F 9: Draft genome sequence of Annulohypoxylon stygium, Aspergillus mulundensis, Berkeleyomyces basicola (syn. Thielaviopsis basicola), Ceratocystis smalleyi, two Cercospora beticola strains, Coleophoma cylindrospora, Fusarium fracticaudum, Phialophora cf. hyalina, and Morchella septimelata.</title>
        <authorList>
            <person name="Wingfield B.D."/>
            <person name="Bills G.F."/>
            <person name="Dong Y."/>
            <person name="Huang W."/>
            <person name="Nel W.J."/>
            <person name="Swalarsk-Parry B.S."/>
            <person name="Vaghefi N."/>
            <person name="Wilken P.M."/>
            <person name="An Z."/>
            <person name="de Beer Z.W."/>
            <person name="De Vos L."/>
            <person name="Chen L."/>
            <person name="Duong T.A."/>
            <person name="Gao Y."/>
            <person name="Hammerbacher A."/>
            <person name="Kikkert J.R."/>
            <person name="Li Y."/>
            <person name="Li H."/>
            <person name="Li K."/>
            <person name="Li Q."/>
            <person name="Liu X."/>
            <person name="Ma X."/>
            <person name="Naidoo K."/>
            <person name="Pethybridge S.J."/>
            <person name="Sun J."/>
            <person name="Steenkamp E.T."/>
            <person name="van der Nest M.A."/>
            <person name="van Wyk S."/>
            <person name="Wingfield M.J."/>
            <person name="Xiong C."/>
            <person name="Yue Q."/>
            <person name="Zhang X."/>
        </authorList>
    </citation>
    <scope>NUCLEOTIDE SEQUENCE [LARGE SCALE GENOMIC DNA]</scope>
    <source>
        <strain evidence="2 3">DSM 5745</strain>
    </source>
</reference>
<dbReference type="AlphaFoldDB" id="A0A3D8SCW8"/>
<comment type="caution">
    <text evidence="2">The sequence shown here is derived from an EMBL/GenBank/DDBJ whole genome shotgun (WGS) entry which is preliminary data.</text>
</comment>
<name>A0A3D8SCW8_9EURO</name>